<protein>
    <submittedName>
        <fullName evidence="3">Transcriptional regulator</fullName>
    </submittedName>
</protein>
<evidence type="ECO:0000313" key="3">
    <source>
        <dbReference type="EMBL" id="ABA77802.1"/>
    </source>
</evidence>
<dbReference type="InterPro" id="IPR001387">
    <property type="entry name" value="Cro/C1-type_HTH"/>
</dbReference>
<proteinExistence type="predicted"/>
<dbReference type="Proteomes" id="UP000002703">
    <property type="component" value="Chromosome 1"/>
</dbReference>
<dbReference type="AlphaFoldDB" id="Q3J5Y2"/>
<evidence type="ECO:0000259" key="2">
    <source>
        <dbReference type="PROSITE" id="PS50943"/>
    </source>
</evidence>
<reference evidence="4" key="1">
    <citation type="submission" date="2005-09" db="EMBL/GenBank/DDBJ databases">
        <title>Complete sequence of chromosome 1 of Rhodobacter sphaeroides 2.4.1.</title>
        <authorList>
            <person name="Copeland A."/>
            <person name="Lucas S."/>
            <person name="Lapidus A."/>
            <person name="Barry K."/>
            <person name="Detter J.C."/>
            <person name="Glavina T."/>
            <person name="Hammon N."/>
            <person name="Israni S."/>
            <person name="Pitluck S."/>
            <person name="Richardson P."/>
            <person name="Mackenzie C."/>
            <person name="Choudhary M."/>
            <person name="Larimer F."/>
            <person name="Hauser L.J."/>
            <person name="Land M."/>
            <person name="Donohue T.J."/>
            <person name="Kaplan S."/>
        </authorList>
    </citation>
    <scope>NUCLEOTIDE SEQUENCE [LARGE SCALE GENOMIC DNA]</scope>
    <source>
        <strain evidence="4">ATCC 17023 / DSM 158 / JCM 6121 / CCUG 31486 / LMG 2827 / NBRC 12203 / NCIMB 8253 / ATH 2.4.1.</strain>
    </source>
</reference>
<dbReference type="PANTHER" id="PTHR46797">
    <property type="entry name" value="HTH-TYPE TRANSCRIPTIONAL REGULATOR"/>
    <property type="match status" value="1"/>
</dbReference>
<dbReference type="EMBL" id="CP000143">
    <property type="protein sequence ID" value="ABA77802.1"/>
    <property type="molecule type" value="Genomic_DNA"/>
</dbReference>
<dbReference type="PhylomeDB" id="Q3J5Y2"/>
<sequence length="120" mass="13278">MSIRAGCRHSGRAFGVWAFYTKPMALRIKQLREARGWTQEVLAARSGMSRSQLAMIERETRPANTIRLNAIAGALGVSTEDLFESNPRERALLELIRLLPSEDVEALIRVAEGLAAKSQA</sequence>
<dbReference type="OrthoDB" id="9803379at2"/>
<dbReference type="PANTHER" id="PTHR46797:SF1">
    <property type="entry name" value="METHYLPHOSPHONATE SYNTHASE"/>
    <property type="match status" value="1"/>
</dbReference>
<keyword evidence="4" id="KW-1185">Reference proteome</keyword>
<dbReference type="Gene3D" id="1.10.260.40">
    <property type="entry name" value="lambda repressor-like DNA-binding domains"/>
    <property type="match status" value="1"/>
</dbReference>
<dbReference type="InterPro" id="IPR050807">
    <property type="entry name" value="TransReg_Diox_bact_type"/>
</dbReference>
<feature type="domain" description="HTH cro/C1-type" evidence="2">
    <location>
        <begin position="28"/>
        <end position="82"/>
    </location>
</feature>
<evidence type="ECO:0000313" key="4">
    <source>
        <dbReference type="Proteomes" id="UP000002703"/>
    </source>
</evidence>
<dbReference type="PROSITE" id="PS50943">
    <property type="entry name" value="HTH_CROC1"/>
    <property type="match status" value="1"/>
</dbReference>
<dbReference type="EnsemblBacteria" id="ABA77802">
    <property type="protein sequence ID" value="ABA77802"/>
    <property type="gene ID" value="RSP_6209"/>
</dbReference>
<dbReference type="STRING" id="272943.RSP_6209"/>
<name>Q3J5Y2_CERS4</name>
<dbReference type="InterPro" id="IPR010982">
    <property type="entry name" value="Lambda_DNA-bd_dom_sf"/>
</dbReference>
<evidence type="ECO:0000256" key="1">
    <source>
        <dbReference type="ARBA" id="ARBA00023125"/>
    </source>
</evidence>
<dbReference type="SUPFAM" id="SSF47413">
    <property type="entry name" value="lambda repressor-like DNA-binding domains"/>
    <property type="match status" value="1"/>
</dbReference>
<organism evidence="3 4">
    <name type="scientific">Cereibacter sphaeroides (strain ATCC 17023 / DSM 158 / JCM 6121 / CCUG 31486 / LMG 2827 / NBRC 12203 / NCIMB 8253 / ATH 2.4.1.)</name>
    <name type="common">Rhodobacter sphaeroides</name>
    <dbReference type="NCBI Taxonomy" id="272943"/>
    <lineage>
        <taxon>Bacteria</taxon>
        <taxon>Pseudomonadati</taxon>
        <taxon>Pseudomonadota</taxon>
        <taxon>Alphaproteobacteria</taxon>
        <taxon>Rhodobacterales</taxon>
        <taxon>Paracoccaceae</taxon>
        <taxon>Cereibacter</taxon>
    </lineage>
</organism>
<accession>Q3J5Y2</accession>
<dbReference type="KEGG" id="rsp:RSP_6209"/>
<gene>
    <name evidence="3" type="ORF">RSP_6209</name>
</gene>
<dbReference type="GO" id="GO:0005829">
    <property type="term" value="C:cytosol"/>
    <property type="evidence" value="ECO:0007669"/>
    <property type="project" value="TreeGrafter"/>
</dbReference>
<dbReference type="GO" id="GO:0003700">
    <property type="term" value="F:DNA-binding transcription factor activity"/>
    <property type="evidence" value="ECO:0007669"/>
    <property type="project" value="TreeGrafter"/>
</dbReference>
<dbReference type="Pfam" id="PF01381">
    <property type="entry name" value="HTH_3"/>
    <property type="match status" value="1"/>
</dbReference>
<dbReference type="CDD" id="cd00093">
    <property type="entry name" value="HTH_XRE"/>
    <property type="match status" value="1"/>
</dbReference>
<dbReference type="eggNOG" id="COG1476">
    <property type="taxonomic scope" value="Bacteria"/>
</dbReference>
<dbReference type="SMART" id="SM00530">
    <property type="entry name" value="HTH_XRE"/>
    <property type="match status" value="1"/>
</dbReference>
<keyword evidence="1" id="KW-0238">DNA-binding</keyword>
<dbReference type="GO" id="GO:0003677">
    <property type="term" value="F:DNA binding"/>
    <property type="evidence" value="ECO:0007669"/>
    <property type="project" value="UniProtKB-KW"/>
</dbReference>